<evidence type="ECO:0000259" key="4">
    <source>
        <dbReference type="Pfam" id="PF15690"/>
    </source>
</evidence>
<dbReference type="Pfam" id="PF15690">
    <property type="entry name" value="NRIP1_repr_4"/>
    <property type="match status" value="1"/>
</dbReference>
<reference evidence="5 6" key="1">
    <citation type="submission" date="2019-04" db="EMBL/GenBank/DDBJ databases">
        <authorList>
            <consortium name="Wellcome Sanger Institute Data Sharing"/>
        </authorList>
    </citation>
    <scope>NUCLEOTIDE SEQUENCE [LARGE SCALE GENOMIC DNA]</scope>
</reference>
<dbReference type="GeneID" id="108932441"/>
<dbReference type="InterPro" id="IPR031406">
    <property type="entry name" value="NRIP1_RD2"/>
</dbReference>
<proteinExistence type="predicted"/>
<dbReference type="GO" id="GO:0006357">
    <property type="term" value="P:regulation of transcription by RNA polymerase II"/>
    <property type="evidence" value="ECO:0007669"/>
    <property type="project" value="InterPro"/>
</dbReference>
<feature type="compositionally biased region" description="Polar residues" evidence="1">
    <location>
        <begin position="327"/>
        <end position="363"/>
    </location>
</feature>
<feature type="compositionally biased region" description="Polar residues" evidence="1">
    <location>
        <begin position="956"/>
        <end position="968"/>
    </location>
</feature>
<feature type="region of interest" description="Disordered" evidence="1">
    <location>
        <begin position="724"/>
        <end position="817"/>
    </location>
</feature>
<feature type="compositionally biased region" description="Polar residues" evidence="1">
    <location>
        <begin position="994"/>
        <end position="1004"/>
    </location>
</feature>
<dbReference type="Proteomes" id="UP000694397">
    <property type="component" value="Chromosome 10"/>
</dbReference>
<dbReference type="GO" id="GO:0005634">
    <property type="term" value="C:nucleus"/>
    <property type="evidence" value="ECO:0007669"/>
    <property type="project" value="InterPro"/>
</dbReference>
<gene>
    <name evidence="5" type="primary">NRIP1</name>
    <name evidence="5" type="synonym">nrip1a</name>
</gene>
<dbReference type="KEGG" id="sfm:108932441"/>
<feature type="compositionally biased region" description="Low complexity" evidence="1">
    <location>
        <begin position="433"/>
        <end position="469"/>
    </location>
</feature>
<dbReference type="Pfam" id="PF15687">
    <property type="entry name" value="NRIP1_repr_1"/>
    <property type="match status" value="1"/>
</dbReference>
<feature type="compositionally biased region" description="Polar residues" evidence="1">
    <location>
        <begin position="559"/>
        <end position="576"/>
    </location>
</feature>
<feature type="region of interest" description="Disordered" evidence="1">
    <location>
        <begin position="525"/>
        <end position="591"/>
    </location>
</feature>
<name>A0A8C9RSE5_SCLFO</name>
<dbReference type="InterPro" id="IPR031408">
    <property type="entry name" value="NRIP1_RD4"/>
</dbReference>
<feature type="domain" description="Nuclear receptor-interacting protein 1 repression" evidence="4">
    <location>
        <begin position="925"/>
        <end position="1128"/>
    </location>
</feature>
<dbReference type="Pfam" id="PF15688">
    <property type="entry name" value="NRIP1_repr_2"/>
    <property type="match status" value="1"/>
</dbReference>
<evidence type="ECO:0000259" key="3">
    <source>
        <dbReference type="Pfam" id="PF15688"/>
    </source>
</evidence>
<feature type="region of interest" description="Disordered" evidence="1">
    <location>
        <begin position="305"/>
        <end position="382"/>
    </location>
</feature>
<feature type="region of interest" description="Disordered" evidence="1">
    <location>
        <begin position="422"/>
        <end position="469"/>
    </location>
</feature>
<dbReference type="GeneTree" id="ENSGT00390000007999"/>
<evidence type="ECO:0000313" key="6">
    <source>
        <dbReference type="Proteomes" id="UP000694397"/>
    </source>
</evidence>
<organism evidence="5 6">
    <name type="scientific">Scleropages formosus</name>
    <name type="common">Asian bonytongue</name>
    <name type="synonym">Osteoglossum formosum</name>
    <dbReference type="NCBI Taxonomy" id="113540"/>
    <lineage>
        <taxon>Eukaryota</taxon>
        <taxon>Metazoa</taxon>
        <taxon>Chordata</taxon>
        <taxon>Craniata</taxon>
        <taxon>Vertebrata</taxon>
        <taxon>Euteleostomi</taxon>
        <taxon>Actinopterygii</taxon>
        <taxon>Neopterygii</taxon>
        <taxon>Teleostei</taxon>
        <taxon>Osteoglossocephala</taxon>
        <taxon>Osteoglossomorpha</taxon>
        <taxon>Osteoglossiformes</taxon>
        <taxon>Osteoglossidae</taxon>
        <taxon>Scleropages</taxon>
    </lineage>
</organism>
<dbReference type="InterPro" id="IPR026649">
    <property type="entry name" value="NRIP1"/>
</dbReference>
<feature type="region of interest" description="Disordered" evidence="1">
    <location>
        <begin position="481"/>
        <end position="501"/>
    </location>
</feature>
<dbReference type="GO" id="GO:0005102">
    <property type="term" value="F:signaling receptor binding"/>
    <property type="evidence" value="ECO:0007669"/>
    <property type="project" value="InterPro"/>
</dbReference>
<feature type="compositionally biased region" description="Polar residues" evidence="1">
    <location>
        <begin position="422"/>
        <end position="432"/>
    </location>
</feature>
<dbReference type="InterPro" id="IPR031405">
    <property type="entry name" value="NRIP1_RD1"/>
</dbReference>
<dbReference type="PANTHER" id="PTHR15088:SF0">
    <property type="entry name" value="NUCLEAR RECEPTOR-INTERACTING PROTEIN 1"/>
    <property type="match status" value="1"/>
</dbReference>
<feature type="region of interest" description="Disordered" evidence="1">
    <location>
        <begin position="31"/>
        <end position="74"/>
    </location>
</feature>
<evidence type="ECO:0000259" key="2">
    <source>
        <dbReference type="Pfam" id="PF15687"/>
    </source>
</evidence>
<dbReference type="AlphaFoldDB" id="A0A8C9RSE5"/>
<evidence type="ECO:0000313" key="5">
    <source>
        <dbReference type="Ensembl" id="ENSSFOP00015018416.1"/>
    </source>
</evidence>
<dbReference type="GO" id="GO:0003712">
    <property type="term" value="F:transcription coregulator activity"/>
    <property type="evidence" value="ECO:0007669"/>
    <property type="project" value="InterPro"/>
</dbReference>
<sequence length="1131" mass="123536">MTHGEEPGSEMHQDSAVLTYLEGLLMHQVATGPGATATRRSEAGHSNQEQDGKEAGDCQLQNHGSNQRQDRGMPLRGATQHLKKARLLRSEAWSGPEIRKLSAPVVDLNGHGSDIHTGALNGSSKCKGESTLLASLLQSFSSRLQTVALSQQIVESLKQQDCSQVNKSTQRAEGEEEVVSRPCYGAASNRLKGLMRKNKTQNHNSVPYRRRTNQERLSESPQASHGGAQPAVADSISCAARLKAVANLVNIRSSPATSPKPSVACSQLALLLSSEAHLQQYSREQALKAQLSGRSASERLAAMATQQTQDKKQANMGPAQMAPDMVSSLNTKNGISPQTALGSSKQSVTLLPGQSRTTCSPQAQHPFKEKRPFERHTNRPSQHCSSLLLQLLNNHNTQRRINGQDHLREDYSMFPCRSSPLLSDSEYSNTENSLPKDSSDAESSSSSCSPIDLSMRSKGSGPMLGSSSSLDKLTESLINTWKPKTPQPHSAETRELESNVTVKPHHKVTLLQLLLDHKNNEKVNKSPVNPDLQLSVNPKTNNIPAGRLTPIARAEEPRTQSPQGGMTGRNLQSMPTFSHGRDSNGSASPYSLYSSPHAQSIPLDLCKSKPCKSDTGVQEPAFSASKLLQNLAQCGLQKSASSPLLRTPLPTSHIQAHELNLDKHLTLLERLNAPVQRSKSPVLEVPCANFVSVPFVPEVSTPVSEVENLLEKRTVLQLLLGTASNKEKSSSKRKRPAARGSNLEKQPDRPGSCGSSNGLFLDIKIKSEPSEEAHPSDGDEALERCRSEGRECRSHSPASIPKRIIKSERLSPDTAPRDGLLSQLLKQQTRTYEADRQADSSAIAVKEEWQEHQGPALPKKRKFCLEFHNRLNSKSCVTLGRSSTPKDLGDECPVPATATGHNVKKPTSSLRTDTPGRCPVNELPPSDSGGFNVLKQLLLSDNCLKDLSQPRGAPSPSAQQVSSKVNGTSRHDFIGLQPNCSPQRSRPGDLKTAIANSASDSNPGSLWGGYAARQDSHKKNLVPLRRDLEGPVRWVVSEDEKQDSRPASPRLTKTNPILYYMLQRDNLHLSREGKVWETEILRCGTQVKVKEEPIADVNAVDHRLTLKHHLQQHNERHVCNSEHLDGLLKKC</sequence>
<feature type="domain" description="Nuclear receptor-interacting protein 1 repression" evidence="3">
    <location>
        <begin position="420"/>
        <end position="738"/>
    </location>
</feature>
<protein>
    <submittedName>
        <fullName evidence="5">Nuclear receptor interacting protein 1</fullName>
    </submittedName>
</protein>
<dbReference type="CTD" id="796407"/>
<feature type="domain" description="Nuclear receptor-interacting protein 1 repression" evidence="2">
    <location>
        <begin position="27"/>
        <end position="333"/>
    </location>
</feature>
<feature type="region of interest" description="Disordered" evidence="1">
    <location>
        <begin position="945"/>
        <end position="1011"/>
    </location>
</feature>
<reference evidence="5" key="3">
    <citation type="submission" date="2025-09" db="UniProtKB">
        <authorList>
            <consortium name="Ensembl"/>
        </authorList>
    </citation>
    <scope>IDENTIFICATION</scope>
</reference>
<reference evidence="5" key="2">
    <citation type="submission" date="2025-08" db="UniProtKB">
        <authorList>
            <consortium name="Ensembl"/>
        </authorList>
    </citation>
    <scope>IDENTIFICATION</scope>
</reference>
<feature type="region of interest" description="Disordered" evidence="1">
    <location>
        <begin position="190"/>
        <end position="230"/>
    </location>
</feature>
<dbReference type="PANTHER" id="PTHR15088">
    <property type="entry name" value="NUCLEAR FACTOR RIP140"/>
    <property type="match status" value="1"/>
</dbReference>
<feature type="compositionally biased region" description="Basic and acidic residues" evidence="1">
    <location>
        <begin position="39"/>
        <end position="56"/>
    </location>
</feature>
<feature type="compositionally biased region" description="Basic and acidic residues" evidence="1">
    <location>
        <begin position="763"/>
        <end position="794"/>
    </location>
</feature>
<feature type="compositionally biased region" description="Basic and acidic residues" evidence="1">
    <location>
        <begin position="366"/>
        <end position="377"/>
    </location>
</feature>
<dbReference type="Ensembl" id="ENSSFOT00015018628.2">
    <property type="protein sequence ID" value="ENSSFOP00015018416.1"/>
    <property type="gene ID" value="ENSSFOG00015011843.2"/>
</dbReference>
<feature type="compositionally biased region" description="Polar residues" evidence="1">
    <location>
        <begin position="532"/>
        <end position="543"/>
    </location>
</feature>
<keyword evidence="6" id="KW-1185">Reference proteome</keyword>
<evidence type="ECO:0000256" key="1">
    <source>
        <dbReference type="SAM" id="MobiDB-lite"/>
    </source>
</evidence>
<feature type="region of interest" description="Disordered" evidence="1">
    <location>
        <begin position="879"/>
        <end position="927"/>
    </location>
</feature>
<dbReference type="OrthoDB" id="9878150at2759"/>
<accession>A0A8C9RSE5</accession>